<evidence type="ECO:0000256" key="3">
    <source>
        <dbReference type="ARBA" id="ARBA00022801"/>
    </source>
</evidence>
<dbReference type="GO" id="GO:0005524">
    <property type="term" value="F:ATP binding"/>
    <property type="evidence" value="ECO:0007669"/>
    <property type="project" value="UniProtKB-KW"/>
</dbReference>
<dbReference type="Pfam" id="PF03029">
    <property type="entry name" value="ATP_bind_1"/>
    <property type="match status" value="1"/>
</dbReference>
<dbReference type="SUPFAM" id="SSF52540">
    <property type="entry name" value="P-loop containing nucleoside triphosphate hydrolases"/>
    <property type="match status" value="1"/>
</dbReference>
<comment type="caution">
    <text evidence="5">The sequence shown here is derived from an EMBL/GenBank/DDBJ whole genome shotgun (WGS) entry which is preliminary data.</text>
</comment>
<dbReference type="Gene3D" id="3.40.50.300">
    <property type="entry name" value="P-loop containing nucleotide triphosphate hydrolases"/>
    <property type="match status" value="1"/>
</dbReference>
<dbReference type="Proteomes" id="UP000470404">
    <property type="component" value="Unassembled WGS sequence"/>
</dbReference>
<keyword evidence="3" id="KW-0378">Hydrolase</keyword>
<evidence type="ECO:0000313" key="5">
    <source>
        <dbReference type="EMBL" id="NEC59958.1"/>
    </source>
</evidence>
<keyword evidence="4" id="KW-0342">GTP-binding</keyword>
<reference evidence="5 6" key="1">
    <citation type="submission" date="2020-01" db="EMBL/GenBank/DDBJ databases">
        <title>Insect and environment-associated Actinomycetes.</title>
        <authorList>
            <person name="Currrie C."/>
            <person name="Chevrette M."/>
            <person name="Carlson C."/>
            <person name="Stubbendieck R."/>
            <person name="Wendt-Pienkowski E."/>
        </authorList>
    </citation>
    <scope>NUCLEOTIDE SEQUENCE [LARGE SCALE GENOMIC DNA]</scope>
    <source>
        <strain evidence="5 6">SID8386</strain>
    </source>
</reference>
<organism evidence="5 6">
    <name type="scientific">Amycolatopsis rubida</name>
    <dbReference type="NCBI Taxonomy" id="112413"/>
    <lineage>
        <taxon>Bacteria</taxon>
        <taxon>Bacillati</taxon>
        <taxon>Actinomycetota</taxon>
        <taxon>Actinomycetes</taxon>
        <taxon>Pseudonocardiales</taxon>
        <taxon>Pseudonocardiaceae</taxon>
        <taxon>Amycolatopsis</taxon>
    </lineage>
</organism>
<name>A0ABX0C1D2_9PSEU</name>
<evidence type="ECO:0000313" key="6">
    <source>
        <dbReference type="Proteomes" id="UP000470404"/>
    </source>
</evidence>
<evidence type="ECO:0000256" key="4">
    <source>
        <dbReference type="ARBA" id="ARBA00023134"/>
    </source>
</evidence>
<dbReference type="InterPro" id="IPR027417">
    <property type="entry name" value="P-loop_NTPase"/>
</dbReference>
<gene>
    <name evidence="5" type="ORF">G3I59_31330</name>
</gene>
<proteinExistence type="inferred from homology"/>
<dbReference type="InterPro" id="IPR052705">
    <property type="entry name" value="Gliding_Motility_GTPase"/>
</dbReference>
<keyword evidence="6" id="KW-1185">Reference proteome</keyword>
<keyword evidence="2" id="KW-0547">Nucleotide-binding</keyword>
<dbReference type="EMBL" id="JAAGNC010000162">
    <property type="protein sequence ID" value="NEC59958.1"/>
    <property type="molecule type" value="Genomic_DNA"/>
</dbReference>
<evidence type="ECO:0000256" key="1">
    <source>
        <dbReference type="ARBA" id="ARBA00005290"/>
    </source>
</evidence>
<protein>
    <submittedName>
        <fullName evidence="5">ATP-binding protein</fullName>
    </submittedName>
</protein>
<accession>A0ABX0C1D2</accession>
<evidence type="ECO:0000256" key="2">
    <source>
        <dbReference type="ARBA" id="ARBA00022741"/>
    </source>
</evidence>
<sequence>MASRSSEQDEEIHLSRDVTSTAKILVAGPFAVGKTTMVGAVSEIAPLRTEEPLTADSARLDPLEGVEAKTTTTVALDFGRITLPEAWIVLYLFGLPGQDRFRSMWDDLVLGAIGAVVLADVRRLAACFPVLDHLDDRGLPYVVAVNDFPGAHVYDDAEIRAALALNPRTPLMHCDARDRASSIAALCQVVAHALARHDSPEASAR</sequence>
<dbReference type="InterPro" id="IPR004130">
    <property type="entry name" value="Gpn"/>
</dbReference>
<dbReference type="RefSeq" id="WP_067595707.1">
    <property type="nucleotide sequence ID" value="NZ_JAAGNC010000162.1"/>
</dbReference>
<keyword evidence="5" id="KW-0067">ATP-binding</keyword>
<dbReference type="PANTHER" id="PTHR42708">
    <property type="entry name" value="ATP/GTP-BINDING PROTEIN-RELATED"/>
    <property type="match status" value="1"/>
</dbReference>
<comment type="similarity">
    <text evidence="1">Belongs to the GPN-loop GTPase family.</text>
</comment>
<dbReference type="CDD" id="cd00882">
    <property type="entry name" value="Ras_like_GTPase"/>
    <property type="match status" value="1"/>
</dbReference>
<dbReference type="PANTHER" id="PTHR42708:SF1">
    <property type="entry name" value="GLIDING MOTILITY PROTEIN MGLA"/>
    <property type="match status" value="1"/>
</dbReference>